<proteinExistence type="predicted"/>
<dbReference type="EMBL" id="OJIN01000131">
    <property type="protein sequence ID" value="SPD74215.1"/>
    <property type="molecule type" value="Genomic_DNA"/>
</dbReference>
<gene>
    <name evidence="1" type="ORF">PITCH_A2160005</name>
</gene>
<organism evidence="1">
    <name type="scientific">uncultured Desulfobacterium sp</name>
    <dbReference type="NCBI Taxonomy" id="201089"/>
    <lineage>
        <taxon>Bacteria</taxon>
        <taxon>Pseudomonadati</taxon>
        <taxon>Thermodesulfobacteriota</taxon>
        <taxon>Desulfobacteria</taxon>
        <taxon>Desulfobacterales</taxon>
        <taxon>Desulfobacteriaceae</taxon>
        <taxon>Desulfobacterium</taxon>
        <taxon>environmental samples</taxon>
    </lineage>
</organism>
<sequence>MRLIKEGFAIESNSNIGHYFKGKYIIPFDKGGGSDAESGFLPNYYVETGYFLDWSCASVMSLYQRANYSSAKANLRNPDYWFIQGLTYSARGVYSPSFRINSCSVFDSNGSSIFFTKSKDKKFLLQILGLLTSRFIRYQIKNYCGHTIATEVDELKGITLLENDIKFDKLINQITKAQKTNPRYDYASHEQIEIDRLVYEAYGLNADDIEEVENWFARRYPKLSAAQKENLRKLGKSDDYLVLYGYKKE</sequence>
<evidence type="ECO:0000313" key="1">
    <source>
        <dbReference type="EMBL" id="SPD74215.1"/>
    </source>
</evidence>
<dbReference type="AlphaFoldDB" id="A0A445MXL5"/>
<accession>A0A445MXL5</accession>
<name>A0A445MXL5_9BACT</name>
<reference evidence="1" key="1">
    <citation type="submission" date="2018-01" db="EMBL/GenBank/DDBJ databases">
        <authorList>
            <person name="Regsiter A."/>
            <person name="William W."/>
        </authorList>
    </citation>
    <scope>NUCLEOTIDE SEQUENCE</scope>
    <source>
        <strain evidence="1">TRIP AH-1</strain>
    </source>
</reference>
<protein>
    <submittedName>
        <fullName evidence="1">Uncharacterized protein</fullName>
    </submittedName>
</protein>